<organism evidence="1 2">
    <name type="scientific">Pyrodictium delaneyi</name>
    <dbReference type="NCBI Taxonomy" id="1273541"/>
    <lineage>
        <taxon>Archaea</taxon>
        <taxon>Thermoproteota</taxon>
        <taxon>Thermoprotei</taxon>
        <taxon>Desulfurococcales</taxon>
        <taxon>Pyrodictiaceae</taxon>
        <taxon>Pyrodictium</taxon>
    </lineage>
</organism>
<reference evidence="1 2" key="1">
    <citation type="submission" date="2017-05" db="EMBL/GenBank/DDBJ databases">
        <title>The draft genome of the hyperthermophilic archaeon 'Pyrodictium delaneyi strain Hulk', an iron and nitrate reducer, reveals the capacity for sulfate reduction.</title>
        <authorList>
            <person name="Demey L.M."/>
            <person name="Miller C."/>
            <person name="Manzella M."/>
            <person name="Reguera G."/>
            <person name="Kashefi K."/>
        </authorList>
    </citation>
    <scope>NUCLEOTIDE SEQUENCE [LARGE SCALE GENOMIC DNA]</scope>
    <source>
        <strain evidence="1 2">Hulk</strain>
    </source>
</reference>
<protein>
    <submittedName>
        <fullName evidence="1">Uncharacterized protein</fullName>
    </submittedName>
</protein>
<dbReference type="Proteomes" id="UP000196694">
    <property type="component" value="Unassembled WGS sequence"/>
</dbReference>
<proteinExistence type="predicted"/>
<dbReference type="OrthoDB" id="15264at2157"/>
<gene>
    <name evidence="1" type="ORF">Pdsh_03585</name>
</gene>
<name>A0A211YPA9_9CREN</name>
<dbReference type="RefSeq" id="WP_055410429.1">
    <property type="nucleotide sequence ID" value="NZ_CP013011.1"/>
</dbReference>
<keyword evidence="2" id="KW-1185">Reference proteome</keyword>
<sequence>MVSDISDVEVYVRALGLPYRRVHGNIVVEYKDRRGESIGLAIIYDRDTGMLRVTAPLDVEPTREGLRILLEENFTSTTYKYALDYEGFITVVYDLPGEYVDNARKLKEAILYVIDGVRRILERTRMEEGAETETREEGRD</sequence>
<dbReference type="AlphaFoldDB" id="A0A211YPA9"/>
<evidence type="ECO:0000313" key="2">
    <source>
        <dbReference type="Proteomes" id="UP000196694"/>
    </source>
</evidence>
<dbReference type="GeneID" id="26100326"/>
<comment type="caution">
    <text evidence="1">The sequence shown here is derived from an EMBL/GenBank/DDBJ whole genome shotgun (WGS) entry which is preliminary data.</text>
</comment>
<evidence type="ECO:0000313" key="1">
    <source>
        <dbReference type="EMBL" id="OWJ54810.1"/>
    </source>
</evidence>
<dbReference type="EMBL" id="NCQP01000002">
    <property type="protein sequence ID" value="OWJ54810.1"/>
    <property type="molecule type" value="Genomic_DNA"/>
</dbReference>
<accession>A0A211YPA9</accession>